<feature type="region of interest" description="Disordered" evidence="6">
    <location>
        <begin position="494"/>
        <end position="516"/>
    </location>
</feature>
<dbReference type="EMBL" id="DS480406">
    <property type="protein sequence ID" value="EDO17341.1"/>
    <property type="molecule type" value="Genomic_DNA"/>
</dbReference>
<dbReference type="Proteomes" id="UP000000267">
    <property type="component" value="Unassembled WGS sequence"/>
</dbReference>
<dbReference type="FunCoup" id="A7TKA6">
    <property type="interactions" value="263"/>
</dbReference>
<dbReference type="GO" id="GO:0000228">
    <property type="term" value="C:nuclear chromosome"/>
    <property type="evidence" value="ECO:0007669"/>
    <property type="project" value="InterPro"/>
</dbReference>
<evidence type="ECO:0008006" key="9">
    <source>
        <dbReference type="Google" id="ProtNLM"/>
    </source>
</evidence>
<evidence type="ECO:0000256" key="2">
    <source>
        <dbReference type="ARBA" id="ARBA00010239"/>
    </source>
</evidence>
<dbReference type="GeneID" id="5545551"/>
<name>A7TKA6_VANPO</name>
<dbReference type="GO" id="GO:0016586">
    <property type="term" value="C:RSC-type complex"/>
    <property type="evidence" value="ECO:0007669"/>
    <property type="project" value="EnsemblFungi"/>
</dbReference>
<evidence type="ECO:0000256" key="6">
    <source>
        <dbReference type="SAM" id="MobiDB-lite"/>
    </source>
</evidence>
<feature type="region of interest" description="Disordered" evidence="6">
    <location>
        <begin position="75"/>
        <end position="116"/>
    </location>
</feature>
<accession>A7TKA6</accession>
<dbReference type="HOGENOM" id="CLU_014421_4_0_1"/>
<dbReference type="GO" id="GO:0007059">
    <property type="term" value="P:chromosome segregation"/>
    <property type="evidence" value="ECO:0007669"/>
    <property type="project" value="EnsemblFungi"/>
</dbReference>
<keyword evidence="4" id="KW-0804">Transcription</keyword>
<dbReference type="InParanoid" id="A7TKA6"/>
<evidence type="ECO:0000313" key="8">
    <source>
        <dbReference type="Proteomes" id="UP000000267"/>
    </source>
</evidence>
<dbReference type="STRING" id="436907.A7TKA6"/>
<reference evidence="7 8" key="1">
    <citation type="journal article" date="2007" name="Proc. Natl. Acad. Sci. U.S.A.">
        <title>Independent sorting-out of thousands of duplicated gene pairs in two yeast species descended from a whole-genome duplication.</title>
        <authorList>
            <person name="Scannell D.R."/>
            <person name="Frank A.C."/>
            <person name="Conant G.C."/>
            <person name="Byrne K.P."/>
            <person name="Woolfit M."/>
            <person name="Wolfe K.H."/>
        </authorList>
    </citation>
    <scope>NUCLEOTIDE SEQUENCE [LARGE SCALE GENOMIC DNA]</scope>
    <source>
        <strain evidence="8">ATCC 22028 / DSM 70294 / BCRC 21397 / CBS 2163 / NBRC 10782 / NRRL Y-8283 / UCD 57-17</strain>
    </source>
</reference>
<dbReference type="GO" id="GO:0031491">
    <property type="term" value="F:nucleosome binding"/>
    <property type="evidence" value="ECO:0007669"/>
    <property type="project" value="EnsemblFungi"/>
</dbReference>
<evidence type="ECO:0000313" key="7">
    <source>
        <dbReference type="EMBL" id="EDO17341.1"/>
    </source>
</evidence>
<dbReference type="RefSeq" id="XP_001645199.1">
    <property type="nucleotide sequence ID" value="XM_001645149.1"/>
</dbReference>
<dbReference type="InterPro" id="IPR006939">
    <property type="entry name" value="SNF5"/>
</dbReference>
<sequence length="516" mass="58872">MSQQSHQQFSLYQNPQQQMLPQAYLTNFHNRIRNEDVPLFVTAQPTRGHKRAKVVNYAEVDTDIFDEFNIRGLDSSVNNSNNNNNTNNTNNTNNSNNNNNNNNSSNNNNINNNNNIINSTSINNNANVSNINSSSSNNINNITANNSNTNINGNFANNGIYNIGSEDNSDANIKSLNKFDQDNQNAYMNDVANSNINNNDNGDDDSNNSNNNVNNNNNPDDGNNNEGNNDENLNQEEMALKSALPDIQDQDEQISILRYPKIRETFLQSKIATPYRLNVPSSFAMEKQQEPIMIPISLNLEQSGHTIIDNFTWNINDHSITPDEFATIYCRDLDFPNSNNLHSQIVSTINEQIQEHETVASVVVPDLHVVINLTCNLENRFYEDNFQWNLNDKSLSPEKFAETVVKDLGLTREYMPAIAHALHEYLIRVKKEWMEGQLNQDHVPNGTAFGYLSGIRLDLDSMGADWCPKVEALTPEEIQRREIEKERNMRRLKRESDRMGRRGRRRMDDLETTLRI</sequence>
<dbReference type="GO" id="GO:0000086">
    <property type="term" value="P:G2/M transition of mitotic cell cycle"/>
    <property type="evidence" value="ECO:0007669"/>
    <property type="project" value="EnsemblFungi"/>
</dbReference>
<dbReference type="OMA" id="NFHNRIR"/>
<keyword evidence="3" id="KW-0805">Transcription regulation</keyword>
<dbReference type="GO" id="GO:0006302">
    <property type="term" value="P:double-strand break repair"/>
    <property type="evidence" value="ECO:0007669"/>
    <property type="project" value="EnsemblFungi"/>
</dbReference>
<evidence type="ECO:0000256" key="3">
    <source>
        <dbReference type="ARBA" id="ARBA00023015"/>
    </source>
</evidence>
<keyword evidence="8" id="KW-1185">Reference proteome</keyword>
<dbReference type="PANTHER" id="PTHR10019">
    <property type="entry name" value="SNF5"/>
    <property type="match status" value="1"/>
</dbReference>
<evidence type="ECO:0000256" key="4">
    <source>
        <dbReference type="ARBA" id="ARBA00023163"/>
    </source>
</evidence>
<keyword evidence="5" id="KW-0539">Nucleus</keyword>
<dbReference type="AlphaFoldDB" id="A7TKA6"/>
<dbReference type="eggNOG" id="KOG1649">
    <property type="taxonomic scope" value="Eukaryota"/>
</dbReference>
<gene>
    <name evidence="7" type="ORF">Kpol_1062p51</name>
</gene>
<dbReference type="GO" id="GO:0033262">
    <property type="term" value="P:regulation of nuclear cell cycle DNA replication"/>
    <property type="evidence" value="ECO:0007669"/>
    <property type="project" value="EnsemblFungi"/>
</dbReference>
<protein>
    <recommendedName>
        <fullName evidence="9">Chromatin structure-remodeling complex subunit SFH1</fullName>
    </recommendedName>
</protein>
<comment type="subcellular location">
    <subcellularLocation>
        <location evidence="1">Nucleus</location>
    </subcellularLocation>
</comment>
<dbReference type="GO" id="GO:0034080">
    <property type="term" value="P:CENP-A containing chromatin assembly"/>
    <property type="evidence" value="ECO:0007669"/>
    <property type="project" value="EnsemblFungi"/>
</dbReference>
<dbReference type="KEGG" id="vpo:Kpol_1062p51"/>
<proteinExistence type="inferred from homology"/>
<dbReference type="GO" id="GO:0006337">
    <property type="term" value="P:nucleosome disassembly"/>
    <property type="evidence" value="ECO:0007669"/>
    <property type="project" value="EnsemblFungi"/>
</dbReference>
<feature type="compositionally biased region" description="Low complexity" evidence="6">
    <location>
        <begin position="190"/>
        <end position="200"/>
    </location>
</feature>
<comment type="similarity">
    <text evidence="2">Belongs to the SNF5 family.</text>
</comment>
<dbReference type="PhylomeDB" id="A7TKA6"/>
<evidence type="ECO:0000256" key="1">
    <source>
        <dbReference type="ARBA" id="ARBA00004123"/>
    </source>
</evidence>
<feature type="compositionally biased region" description="Low complexity" evidence="6">
    <location>
        <begin position="207"/>
        <end position="231"/>
    </location>
</feature>
<dbReference type="OrthoDB" id="10258327at2759"/>
<dbReference type="Pfam" id="PF04855">
    <property type="entry name" value="SNF5"/>
    <property type="match status" value="2"/>
</dbReference>
<feature type="region of interest" description="Disordered" evidence="6">
    <location>
        <begin position="190"/>
        <end position="231"/>
    </location>
</feature>
<evidence type="ECO:0000256" key="5">
    <source>
        <dbReference type="ARBA" id="ARBA00023242"/>
    </source>
</evidence>
<organism evidence="8">
    <name type="scientific">Vanderwaltozyma polyspora (strain ATCC 22028 / DSM 70294 / BCRC 21397 / CBS 2163 / NBRC 10782 / NRRL Y-8283 / UCD 57-17)</name>
    <name type="common">Kluyveromyces polysporus</name>
    <dbReference type="NCBI Taxonomy" id="436907"/>
    <lineage>
        <taxon>Eukaryota</taxon>
        <taxon>Fungi</taxon>
        <taxon>Dikarya</taxon>
        <taxon>Ascomycota</taxon>
        <taxon>Saccharomycotina</taxon>
        <taxon>Saccharomycetes</taxon>
        <taxon>Saccharomycetales</taxon>
        <taxon>Saccharomycetaceae</taxon>
        <taxon>Vanderwaltozyma</taxon>
    </lineage>
</organism>
<dbReference type="GO" id="GO:0006368">
    <property type="term" value="P:transcription elongation by RNA polymerase II"/>
    <property type="evidence" value="ECO:0007669"/>
    <property type="project" value="EnsemblFungi"/>
</dbReference>